<dbReference type="SUPFAM" id="SSF48508">
    <property type="entry name" value="Nuclear receptor ligand-binding domain"/>
    <property type="match status" value="1"/>
</dbReference>
<dbReference type="STRING" id="31234.E3LHD1"/>
<evidence type="ECO:0000259" key="4">
    <source>
        <dbReference type="Pfam" id="PF00104"/>
    </source>
</evidence>
<feature type="domain" description="NR LBD" evidence="4">
    <location>
        <begin position="1"/>
        <end position="35"/>
    </location>
</feature>
<reference evidence="5" key="1">
    <citation type="submission" date="2007-07" db="EMBL/GenBank/DDBJ databases">
        <title>PCAP assembly of the Caenorhabditis remanei genome.</title>
        <authorList>
            <consortium name="The Caenorhabditis remanei Sequencing Consortium"/>
            <person name="Wilson R.K."/>
        </authorList>
    </citation>
    <scope>NUCLEOTIDE SEQUENCE [LARGE SCALE GENOMIC DNA]</scope>
    <source>
        <strain evidence="5">PB4641</strain>
    </source>
</reference>
<proteinExistence type="predicted"/>
<keyword evidence="3" id="KW-0675">Receptor</keyword>
<dbReference type="HOGENOM" id="CLU_3108424_0_0_1"/>
<evidence type="ECO:0000256" key="3">
    <source>
        <dbReference type="ARBA" id="ARBA00023170"/>
    </source>
</evidence>
<dbReference type="eggNOG" id="KOG3575">
    <property type="taxonomic scope" value="Eukaryota"/>
</dbReference>
<protein>
    <recommendedName>
        <fullName evidence="4">NR LBD domain-containing protein</fullName>
    </recommendedName>
</protein>
<dbReference type="Proteomes" id="UP000008281">
    <property type="component" value="Unassembled WGS sequence"/>
</dbReference>
<accession>E3LHD1</accession>
<dbReference type="AlphaFoldDB" id="E3LHD1"/>
<dbReference type="InterPro" id="IPR051152">
    <property type="entry name" value="C.elegans_Orphan_NR"/>
</dbReference>
<keyword evidence="6" id="KW-1185">Reference proteome</keyword>
<organism evidence="6">
    <name type="scientific">Caenorhabditis remanei</name>
    <name type="common">Caenorhabditis vulgaris</name>
    <dbReference type="NCBI Taxonomy" id="31234"/>
    <lineage>
        <taxon>Eukaryota</taxon>
        <taxon>Metazoa</taxon>
        <taxon>Ecdysozoa</taxon>
        <taxon>Nematoda</taxon>
        <taxon>Chromadorea</taxon>
        <taxon>Rhabditida</taxon>
        <taxon>Rhabditina</taxon>
        <taxon>Rhabditomorpha</taxon>
        <taxon>Rhabditoidea</taxon>
        <taxon>Rhabditidae</taxon>
        <taxon>Peloderinae</taxon>
        <taxon>Caenorhabditis</taxon>
    </lineage>
</organism>
<dbReference type="InterPro" id="IPR000536">
    <property type="entry name" value="Nucl_hrmn_rcpt_lig-bd"/>
</dbReference>
<keyword evidence="2" id="KW-0804">Transcription</keyword>
<dbReference type="Pfam" id="PF00104">
    <property type="entry name" value="Hormone_recep"/>
    <property type="match status" value="1"/>
</dbReference>
<evidence type="ECO:0000313" key="5">
    <source>
        <dbReference type="EMBL" id="EFO94800.1"/>
    </source>
</evidence>
<keyword evidence="1" id="KW-0805">Transcription regulation</keyword>
<name>E3LHD1_CAERE</name>
<dbReference type="EMBL" id="DS268409">
    <property type="protein sequence ID" value="EFO94800.1"/>
    <property type="molecule type" value="Genomic_DNA"/>
</dbReference>
<gene>
    <name evidence="5" type="ORF">CRE_08759</name>
</gene>
<evidence type="ECO:0000256" key="2">
    <source>
        <dbReference type="ARBA" id="ARBA00023163"/>
    </source>
</evidence>
<dbReference type="InParanoid" id="E3LHD1"/>
<sequence length="51" mass="6179">MPYYSGRLTKLMKVNKVIETEVRERKERSHIAWVFNLFSIEYSHPEMFEAS</sequence>
<dbReference type="PANTHER" id="PTHR45680:SF9">
    <property type="entry name" value="NUCLEAR HORMONE RECEPTOR FAMILY-RELATED"/>
    <property type="match status" value="1"/>
</dbReference>
<evidence type="ECO:0000256" key="1">
    <source>
        <dbReference type="ARBA" id="ARBA00023015"/>
    </source>
</evidence>
<evidence type="ECO:0000313" key="6">
    <source>
        <dbReference type="Proteomes" id="UP000008281"/>
    </source>
</evidence>
<dbReference type="InterPro" id="IPR035500">
    <property type="entry name" value="NHR-like_dom_sf"/>
</dbReference>
<dbReference type="PANTHER" id="PTHR45680">
    <property type="entry name" value="NUCLEAR HORMONE RECEPTOR FAMILY"/>
    <property type="match status" value="1"/>
</dbReference>